<evidence type="ECO:0000313" key="2">
    <source>
        <dbReference type="EMBL" id="GAI26481.1"/>
    </source>
</evidence>
<gene>
    <name evidence="2" type="ORF">S06H3_32074</name>
</gene>
<dbReference type="EMBL" id="BARV01019038">
    <property type="protein sequence ID" value="GAI26481.1"/>
    <property type="molecule type" value="Genomic_DNA"/>
</dbReference>
<comment type="caution">
    <text evidence="2">The sequence shown here is derived from an EMBL/GenBank/DDBJ whole genome shotgun (WGS) entry which is preliminary data.</text>
</comment>
<evidence type="ECO:0000256" key="1">
    <source>
        <dbReference type="SAM" id="Phobius"/>
    </source>
</evidence>
<name>X1N8I0_9ZZZZ</name>
<organism evidence="2">
    <name type="scientific">marine sediment metagenome</name>
    <dbReference type="NCBI Taxonomy" id="412755"/>
    <lineage>
        <taxon>unclassified sequences</taxon>
        <taxon>metagenomes</taxon>
        <taxon>ecological metagenomes</taxon>
    </lineage>
</organism>
<reference evidence="2" key="1">
    <citation type="journal article" date="2014" name="Front. Microbiol.">
        <title>High frequency of phylogenetically diverse reductive dehalogenase-homologous genes in deep subseafloor sedimentary metagenomes.</title>
        <authorList>
            <person name="Kawai M."/>
            <person name="Futagami T."/>
            <person name="Toyoda A."/>
            <person name="Takaki Y."/>
            <person name="Nishi S."/>
            <person name="Hori S."/>
            <person name="Arai W."/>
            <person name="Tsubouchi T."/>
            <person name="Morono Y."/>
            <person name="Uchiyama I."/>
            <person name="Ito T."/>
            <person name="Fujiyama A."/>
            <person name="Inagaki F."/>
            <person name="Takami H."/>
        </authorList>
    </citation>
    <scope>NUCLEOTIDE SEQUENCE</scope>
    <source>
        <strain evidence="2">Expedition CK06-06</strain>
    </source>
</reference>
<keyword evidence="1" id="KW-0812">Transmembrane</keyword>
<dbReference type="AlphaFoldDB" id="X1N8I0"/>
<keyword evidence="1" id="KW-0472">Membrane</keyword>
<feature type="transmembrane region" description="Helical" evidence="1">
    <location>
        <begin position="12"/>
        <end position="33"/>
    </location>
</feature>
<protein>
    <submittedName>
        <fullName evidence="2">Uncharacterized protein</fullName>
    </submittedName>
</protein>
<proteinExistence type="predicted"/>
<sequence>MIYTRGDIRKKLVIMLILGFILGWFCQIGYYQFQEYRKIPRDVEEIGIFLRRLENKIDDEIQLYKIYAKAEGKLREEKRGDTGQKW</sequence>
<accession>X1N8I0</accession>
<keyword evidence="1" id="KW-1133">Transmembrane helix</keyword>